<reference evidence="1 2" key="1">
    <citation type="submission" date="2024-08" db="EMBL/GenBank/DDBJ databases">
        <title>Gnathostoma spinigerum genome.</title>
        <authorList>
            <person name="Gonzalez-Bertolin B."/>
            <person name="Monzon S."/>
            <person name="Zaballos A."/>
            <person name="Jimenez P."/>
            <person name="Dekumyoy P."/>
            <person name="Varona S."/>
            <person name="Cuesta I."/>
            <person name="Sumanam S."/>
            <person name="Adisakwattana P."/>
            <person name="Gasser R.B."/>
            <person name="Hernandez-Gonzalez A."/>
            <person name="Young N.D."/>
            <person name="Perteguer M.J."/>
        </authorList>
    </citation>
    <scope>NUCLEOTIDE SEQUENCE [LARGE SCALE GENOMIC DNA]</scope>
    <source>
        <strain evidence="1">AL3</strain>
        <tissue evidence="1">Liver</tissue>
    </source>
</reference>
<organism evidence="1 2">
    <name type="scientific">Gnathostoma spinigerum</name>
    <dbReference type="NCBI Taxonomy" id="75299"/>
    <lineage>
        <taxon>Eukaryota</taxon>
        <taxon>Metazoa</taxon>
        <taxon>Ecdysozoa</taxon>
        <taxon>Nematoda</taxon>
        <taxon>Chromadorea</taxon>
        <taxon>Rhabditida</taxon>
        <taxon>Spirurina</taxon>
        <taxon>Gnathostomatomorpha</taxon>
        <taxon>Gnathostomatoidea</taxon>
        <taxon>Gnathostomatidae</taxon>
        <taxon>Gnathostoma</taxon>
    </lineage>
</organism>
<dbReference type="EMBL" id="JBGFUD010002459">
    <property type="protein sequence ID" value="MFH4977627.1"/>
    <property type="molecule type" value="Genomic_DNA"/>
</dbReference>
<keyword evidence="2" id="KW-1185">Reference proteome</keyword>
<dbReference type="AlphaFoldDB" id="A0ABD6ELN4"/>
<evidence type="ECO:0000313" key="2">
    <source>
        <dbReference type="Proteomes" id="UP001608902"/>
    </source>
</evidence>
<dbReference type="Proteomes" id="UP001608902">
    <property type="component" value="Unassembled WGS sequence"/>
</dbReference>
<evidence type="ECO:0000313" key="1">
    <source>
        <dbReference type="EMBL" id="MFH4977627.1"/>
    </source>
</evidence>
<proteinExistence type="predicted"/>
<sequence length="99" mass="11223">MAVLVRRQDRKNRFNEANSGRQVGRLFECSERSLPLHIPLSNIAYAGPVVIHSARWQTDDVPTPETDTDDESGTNLHVRVLDEGHKVYDIGKDVDVIRE</sequence>
<gene>
    <name evidence="1" type="ORF">AB6A40_004336</name>
</gene>
<protein>
    <submittedName>
        <fullName evidence="1">Uncharacterized protein</fullName>
    </submittedName>
</protein>
<name>A0ABD6ELN4_9BILA</name>
<comment type="caution">
    <text evidence="1">The sequence shown here is derived from an EMBL/GenBank/DDBJ whole genome shotgun (WGS) entry which is preliminary data.</text>
</comment>
<accession>A0ABD6ELN4</accession>